<evidence type="ECO:0000256" key="3">
    <source>
        <dbReference type="ARBA" id="ARBA00023004"/>
    </source>
</evidence>
<evidence type="ECO:0000256" key="1">
    <source>
        <dbReference type="ARBA" id="ARBA00022714"/>
    </source>
</evidence>
<reference evidence="5 6" key="1">
    <citation type="journal article" date="2014" name="Nat. Commun.">
        <title>Klebsormidium flaccidum genome reveals primary factors for plant terrestrial adaptation.</title>
        <authorList>
            <person name="Hori K."/>
            <person name="Maruyama F."/>
            <person name="Fujisawa T."/>
            <person name="Togashi T."/>
            <person name="Yamamoto N."/>
            <person name="Seo M."/>
            <person name="Sato S."/>
            <person name="Yamada T."/>
            <person name="Mori H."/>
            <person name="Tajima N."/>
            <person name="Moriyama T."/>
            <person name="Ikeuchi M."/>
            <person name="Watanabe M."/>
            <person name="Wada H."/>
            <person name="Kobayashi K."/>
            <person name="Saito M."/>
            <person name="Masuda T."/>
            <person name="Sasaki-Sekimoto Y."/>
            <person name="Mashiguchi K."/>
            <person name="Awai K."/>
            <person name="Shimojima M."/>
            <person name="Masuda S."/>
            <person name="Iwai M."/>
            <person name="Nobusawa T."/>
            <person name="Narise T."/>
            <person name="Kondo S."/>
            <person name="Saito H."/>
            <person name="Sato R."/>
            <person name="Murakawa M."/>
            <person name="Ihara Y."/>
            <person name="Oshima-Yamada Y."/>
            <person name="Ohtaka K."/>
            <person name="Satoh M."/>
            <person name="Sonobe K."/>
            <person name="Ishii M."/>
            <person name="Ohtani R."/>
            <person name="Kanamori-Sato M."/>
            <person name="Honoki R."/>
            <person name="Miyazaki D."/>
            <person name="Mochizuki H."/>
            <person name="Umetsu J."/>
            <person name="Higashi K."/>
            <person name="Shibata D."/>
            <person name="Kamiya Y."/>
            <person name="Sato N."/>
            <person name="Nakamura Y."/>
            <person name="Tabata S."/>
            <person name="Ida S."/>
            <person name="Kurokawa K."/>
            <person name="Ohta H."/>
        </authorList>
    </citation>
    <scope>NUCLEOTIDE SEQUENCE [LARGE SCALE GENOMIC DNA]</scope>
    <source>
        <strain evidence="5 6">NIES-2285</strain>
    </source>
</reference>
<dbReference type="GO" id="GO:0046872">
    <property type="term" value="F:metal ion binding"/>
    <property type="evidence" value="ECO:0007669"/>
    <property type="project" value="UniProtKB-KW"/>
</dbReference>
<dbReference type="PANTHER" id="PTHR23426">
    <property type="entry name" value="FERREDOXIN/ADRENODOXIN"/>
    <property type="match status" value="1"/>
</dbReference>
<dbReference type="InterPro" id="IPR036010">
    <property type="entry name" value="2Fe-2S_ferredoxin-like_sf"/>
</dbReference>
<dbReference type="GO" id="GO:0051537">
    <property type="term" value="F:2 iron, 2 sulfur cluster binding"/>
    <property type="evidence" value="ECO:0007669"/>
    <property type="project" value="UniProtKB-KW"/>
</dbReference>
<dbReference type="STRING" id="105231.A0A1Y1HRB3"/>
<evidence type="ECO:0000256" key="4">
    <source>
        <dbReference type="ARBA" id="ARBA00023014"/>
    </source>
</evidence>
<keyword evidence="2" id="KW-0479">Metal-binding</keyword>
<organism evidence="5 6">
    <name type="scientific">Klebsormidium nitens</name>
    <name type="common">Green alga</name>
    <name type="synonym">Ulothrix nitens</name>
    <dbReference type="NCBI Taxonomy" id="105231"/>
    <lineage>
        <taxon>Eukaryota</taxon>
        <taxon>Viridiplantae</taxon>
        <taxon>Streptophyta</taxon>
        <taxon>Klebsormidiophyceae</taxon>
        <taxon>Klebsormidiales</taxon>
        <taxon>Klebsormidiaceae</taxon>
        <taxon>Klebsormidium</taxon>
    </lineage>
</organism>
<evidence type="ECO:0000313" key="6">
    <source>
        <dbReference type="Proteomes" id="UP000054558"/>
    </source>
</evidence>
<dbReference type="SUPFAM" id="SSF54292">
    <property type="entry name" value="2Fe-2S ferredoxin-like"/>
    <property type="match status" value="1"/>
</dbReference>
<dbReference type="Gene3D" id="3.10.20.30">
    <property type="match status" value="1"/>
</dbReference>
<dbReference type="InterPro" id="IPR001055">
    <property type="entry name" value="Adrenodoxin-like"/>
</dbReference>
<name>A0A1Y1HRB3_KLENI</name>
<protein>
    <recommendedName>
        <fullName evidence="7">Ferredoxin</fullName>
    </recommendedName>
</protein>
<dbReference type="AlphaFoldDB" id="A0A1Y1HRB3"/>
<dbReference type="InterPro" id="IPR012675">
    <property type="entry name" value="Beta-grasp_dom_sf"/>
</dbReference>
<evidence type="ECO:0000256" key="2">
    <source>
        <dbReference type="ARBA" id="ARBA00022723"/>
    </source>
</evidence>
<evidence type="ECO:0000313" key="5">
    <source>
        <dbReference type="EMBL" id="GAQ80633.1"/>
    </source>
</evidence>
<keyword evidence="6" id="KW-1185">Reference proteome</keyword>
<sequence length="148" mass="16415">MAFAALRRALGPGNNGLLGGAGLRFMSTPRVQDRIINVIAVDEDGIRHRIKGLIGHNLMEALKLSGFESEARHPSSDRLDACSGNCEVTIANEWLDKVPERTEDELEVLRDVTKRVTKNHRLGCQIQLTKDLDGMVVSKVEEKPFEIP</sequence>
<dbReference type="Proteomes" id="UP000054558">
    <property type="component" value="Unassembled WGS sequence"/>
</dbReference>
<keyword evidence="1" id="KW-0001">2Fe-2S</keyword>
<gene>
    <name evidence="5" type="ORF">KFL_000580280</name>
</gene>
<accession>A0A1Y1HRB3</accession>
<dbReference type="EMBL" id="DF237007">
    <property type="protein sequence ID" value="GAQ80633.1"/>
    <property type="molecule type" value="Genomic_DNA"/>
</dbReference>
<keyword evidence="3" id="KW-0408">Iron</keyword>
<proteinExistence type="predicted"/>
<dbReference type="PANTHER" id="PTHR23426:SF35">
    <property type="entry name" value="2FE-2S FERREDOXIN-LIKE SUPERFAMILY PROTEIN"/>
    <property type="match status" value="1"/>
</dbReference>
<keyword evidence="4" id="KW-0411">Iron-sulfur</keyword>
<dbReference type="OMA" id="EPRPWDI"/>
<evidence type="ECO:0008006" key="7">
    <source>
        <dbReference type="Google" id="ProtNLM"/>
    </source>
</evidence>
<dbReference type="OrthoDB" id="268593at2759"/>
<dbReference type="GO" id="GO:0140647">
    <property type="term" value="P:P450-containing electron transport chain"/>
    <property type="evidence" value="ECO:0007669"/>
    <property type="project" value="InterPro"/>
</dbReference>